<feature type="binding site" evidence="5">
    <location>
        <begin position="436"/>
        <end position="440"/>
    </location>
    <ligand>
        <name>substrate</name>
    </ligand>
</feature>
<organism evidence="8 9">
    <name type="scientific">Sugiyamaella lignohabitans</name>
    <dbReference type="NCBI Taxonomy" id="796027"/>
    <lineage>
        <taxon>Eukaryota</taxon>
        <taxon>Fungi</taxon>
        <taxon>Dikarya</taxon>
        <taxon>Ascomycota</taxon>
        <taxon>Saccharomycotina</taxon>
        <taxon>Dipodascomycetes</taxon>
        <taxon>Dipodascales</taxon>
        <taxon>Trichomonascaceae</taxon>
        <taxon>Sugiyamaella</taxon>
    </lineage>
</organism>
<dbReference type="GO" id="GO:0004451">
    <property type="term" value="F:isocitrate lyase activity"/>
    <property type="evidence" value="ECO:0007669"/>
    <property type="project" value="InterPro"/>
</dbReference>
<dbReference type="Pfam" id="PF00463">
    <property type="entry name" value="ICL"/>
    <property type="match status" value="1"/>
</dbReference>
<dbReference type="PANTHER" id="PTHR21631">
    <property type="entry name" value="ISOCITRATE LYASE/MALATE SYNTHASE"/>
    <property type="match status" value="1"/>
</dbReference>
<keyword evidence="9" id="KW-1185">Reference proteome</keyword>
<protein>
    <recommendedName>
        <fullName evidence="3">Isocitrate lyase</fullName>
    </recommendedName>
</protein>
<dbReference type="SUPFAM" id="SSF51621">
    <property type="entry name" value="Phosphoenolpyruvate/pyruvate domain"/>
    <property type="match status" value="1"/>
</dbReference>
<feature type="region of interest" description="Disordered" evidence="7">
    <location>
        <begin position="530"/>
        <end position="551"/>
    </location>
</feature>
<dbReference type="Gene3D" id="1.10.10.850">
    <property type="match status" value="1"/>
</dbReference>
<dbReference type="InterPro" id="IPR018523">
    <property type="entry name" value="Isocitrate_lyase_ph_CS"/>
</dbReference>
<comment type="cofactor">
    <cofactor evidence="6">
        <name>Mg(2+)</name>
        <dbReference type="ChEBI" id="CHEBI:18420"/>
    </cofactor>
    <text evidence="6">Can also use Mn(2+) ion.</text>
</comment>
<dbReference type="PIRSF" id="PIRSF001362">
    <property type="entry name" value="Isocit_lyase"/>
    <property type="match status" value="1"/>
</dbReference>
<dbReference type="InterPro" id="IPR039556">
    <property type="entry name" value="ICL/PEPM"/>
</dbReference>
<dbReference type="FunFam" id="1.10.10.850:FF:000001">
    <property type="entry name" value="Isocitrate lyase"/>
    <property type="match status" value="1"/>
</dbReference>
<feature type="binding site" evidence="5">
    <location>
        <position position="260"/>
    </location>
    <ligand>
        <name>substrate</name>
    </ligand>
</feature>
<dbReference type="GO" id="GO:0046421">
    <property type="term" value="F:methylisocitrate lyase activity"/>
    <property type="evidence" value="ECO:0007669"/>
    <property type="project" value="EnsemblFungi"/>
</dbReference>
<dbReference type="KEGG" id="slb:AWJ20_766"/>
<evidence type="ECO:0000313" key="9">
    <source>
        <dbReference type="Proteomes" id="UP000189580"/>
    </source>
</evidence>
<evidence type="ECO:0000256" key="7">
    <source>
        <dbReference type="SAM" id="MobiDB-lite"/>
    </source>
</evidence>
<keyword evidence="6" id="KW-0460">Magnesium</keyword>
<dbReference type="GeneID" id="30037834"/>
<dbReference type="PANTHER" id="PTHR21631:SF13">
    <property type="entry name" value="MITOCHONDRIAL 2-METHYLISOCITRATE LYASE ICL2"/>
    <property type="match status" value="1"/>
</dbReference>
<comment type="similarity">
    <text evidence="1 3">Belongs to the isocitrate lyase/PEP mutase superfamily. Isocitrate lyase family.</text>
</comment>
<evidence type="ECO:0000256" key="4">
    <source>
        <dbReference type="PIRSR" id="PIRSR001362-1"/>
    </source>
</evidence>
<dbReference type="GO" id="GO:0046872">
    <property type="term" value="F:metal ion binding"/>
    <property type="evidence" value="ECO:0007669"/>
    <property type="project" value="UniProtKB-KW"/>
</dbReference>
<feature type="binding site" evidence="5">
    <location>
        <position position="471"/>
    </location>
    <ligand>
        <name>substrate</name>
    </ligand>
</feature>
<dbReference type="CDD" id="cd00377">
    <property type="entry name" value="ICL_PEPM"/>
    <property type="match status" value="1"/>
</dbReference>
<dbReference type="InterPro" id="IPR040442">
    <property type="entry name" value="Pyrv_kinase-like_dom_sf"/>
</dbReference>
<feature type="binding site" evidence="5">
    <location>
        <begin position="109"/>
        <end position="111"/>
    </location>
    <ligand>
        <name>substrate</name>
    </ligand>
</feature>
<dbReference type="Proteomes" id="UP000189580">
    <property type="component" value="Chromosome a"/>
</dbReference>
<dbReference type="AlphaFoldDB" id="A0A167D5J1"/>
<evidence type="ECO:0000256" key="2">
    <source>
        <dbReference type="ARBA" id="ARBA00023239"/>
    </source>
</evidence>
<evidence type="ECO:0000256" key="3">
    <source>
        <dbReference type="PIRNR" id="PIRNR001362"/>
    </source>
</evidence>
<reference evidence="8 9" key="1">
    <citation type="submission" date="2016-02" db="EMBL/GenBank/DDBJ databases">
        <title>Complete genome sequence and transcriptome regulation of the pentose utilising yeast Sugiyamaella lignohabitans.</title>
        <authorList>
            <person name="Bellasio M."/>
            <person name="Peymann A."/>
            <person name="Valli M."/>
            <person name="Sipitzky M."/>
            <person name="Graf A."/>
            <person name="Sauer M."/>
            <person name="Marx H."/>
            <person name="Mattanovich D."/>
        </authorList>
    </citation>
    <scope>NUCLEOTIDE SEQUENCE [LARGE SCALE GENOMIC DNA]</scope>
    <source>
        <strain evidence="8 9">CBS 10342</strain>
    </source>
</reference>
<evidence type="ECO:0000256" key="1">
    <source>
        <dbReference type="ARBA" id="ARBA00005704"/>
    </source>
</evidence>
<feature type="binding site" evidence="6">
    <location>
        <position position="185"/>
    </location>
    <ligand>
        <name>Mg(2+)</name>
        <dbReference type="ChEBI" id="CHEBI:18420"/>
    </ligand>
</feature>
<proteinExistence type="inferred from homology"/>
<feature type="active site" description="Proton acceptor" evidence="4">
    <location>
        <position position="223"/>
    </location>
</feature>
<name>A0A167D5J1_9ASCO</name>
<dbReference type="Gene3D" id="3.20.20.60">
    <property type="entry name" value="Phosphoenolpyruvate-binding domains"/>
    <property type="match status" value="1"/>
</dbReference>
<dbReference type="InterPro" id="IPR015813">
    <property type="entry name" value="Pyrv/PenolPyrv_kinase-like_dom"/>
</dbReference>
<keyword evidence="2 3" id="KW-0456">Lyase</keyword>
<evidence type="ECO:0000313" key="8">
    <source>
        <dbReference type="EMBL" id="ANB12510.1"/>
    </source>
</evidence>
<dbReference type="RefSeq" id="XP_018734987.1">
    <property type="nucleotide sequence ID" value="XM_018882727.1"/>
</dbReference>
<accession>A0A167D5J1</accession>
<dbReference type="OrthoDB" id="4078635at2759"/>
<gene>
    <name evidence="8" type="primary">ICL2</name>
    <name evidence="8" type="ORF">AWJ20_766</name>
</gene>
<evidence type="ECO:0000256" key="6">
    <source>
        <dbReference type="PIRSR" id="PIRSR001362-3"/>
    </source>
</evidence>
<feature type="binding site" evidence="5">
    <location>
        <begin position="224"/>
        <end position="225"/>
    </location>
    <ligand>
        <name>substrate</name>
    </ligand>
</feature>
<dbReference type="PROSITE" id="PS00161">
    <property type="entry name" value="ISOCITRATE_LYASE"/>
    <property type="match status" value="1"/>
</dbReference>
<sequence length="551" mass="60941">MSRPLSTLSKFPYPTPQEETEYLNSQIEEIEKWWATPRYKDICRPYDARKVAIHRGTLPIQYPSSVQAEKLFNLFTERAREGKPVHTIGSVDPVQMTQSAANQEVLYVSGWACSSLLTTTHEVSPDFGDYPYDTVPNQVERLFRAQQLHDKKAWHEWIGLSAEQKEARIAAGKGRIDYLRPIIADGDTGHGGTGSVMKLAKLFAERGAAAVHLEDQMHGGKKCGHLAGKIIVPTSTHISRLIATRMQWDIMGTSNLVIARTDSESSTLLSSAVDPSDHEFILGVTEPIIPLAEAIRDAEQSGKTGSEVDAVEISWTKSVKLVTFDEAVTAELTKVGKSDKIESYLEQAKGKSNFKARQIARDIVGHEVFFDWDAPKTREGYYAVKSGMDPAIKRSLAFAPYADLLWLETKTPNLEQAKSFAAKIHEKFPGKWLVYNLSPSFNWSAQGFTDKDLKEFVFELGKAGFVLQLISLAGLHTNALATWQLSQAFKTDGMKAYVDLVQSKEKESGCDVLTHQKWSGADYAESIQTSVVSGSSSTSSTGEGSTESQFS</sequence>
<dbReference type="NCBIfam" id="TIGR01346">
    <property type="entry name" value="isocit_lyase"/>
    <property type="match status" value="1"/>
</dbReference>
<dbReference type="GO" id="GO:0019629">
    <property type="term" value="P:propionate catabolic process, 2-methylcitrate cycle"/>
    <property type="evidence" value="ECO:0007669"/>
    <property type="project" value="EnsemblFungi"/>
</dbReference>
<dbReference type="EMBL" id="CP014501">
    <property type="protein sequence ID" value="ANB12510.1"/>
    <property type="molecule type" value="Genomic_DNA"/>
</dbReference>
<dbReference type="InterPro" id="IPR006254">
    <property type="entry name" value="Isocitrate_lyase"/>
</dbReference>
<evidence type="ECO:0000256" key="5">
    <source>
        <dbReference type="PIRSR" id="PIRSR001362-2"/>
    </source>
</evidence>
<dbReference type="GO" id="GO:0005759">
    <property type="term" value="C:mitochondrial matrix"/>
    <property type="evidence" value="ECO:0007669"/>
    <property type="project" value="EnsemblFungi"/>
</dbReference>
<keyword evidence="6" id="KW-0479">Metal-binding</keyword>